<protein>
    <submittedName>
        <fullName evidence="3">DotU family type IV/VI secretion system protein</fullName>
    </submittedName>
</protein>
<evidence type="ECO:0000313" key="3">
    <source>
        <dbReference type="EMBL" id="TYT73910.1"/>
    </source>
</evidence>
<organism evidence="3 4">
    <name type="scientific">Desulfobotulus mexicanus</name>
    <dbReference type="NCBI Taxonomy" id="2586642"/>
    <lineage>
        <taxon>Bacteria</taxon>
        <taxon>Pseudomonadati</taxon>
        <taxon>Thermodesulfobacteriota</taxon>
        <taxon>Desulfobacteria</taxon>
        <taxon>Desulfobacterales</taxon>
        <taxon>Desulfobacteraceae</taxon>
        <taxon>Desulfobotulus</taxon>
    </lineage>
</organism>
<keyword evidence="1" id="KW-1133">Transmembrane helix</keyword>
<dbReference type="Pfam" id="PF09850">
    <property type="entry name" value="DotU"/>
    <property type="match status" value="1"/>
</dbReference>
<proteinExistence type="predicted"/>
<evidence type="ECO:0000313" key="4">
    <source>
        <dbReference type="Proteomes" id="UP000321899"/>
    </source>
</evidence>
<keyword evidence="1" id="KW-0812">Transmembrane</keyword>
<feature type="transmembrane region" description="Helical" evidence="1">
    <location>
        <begin position="209"/>
        <end position="229"/>
    </location>
</feature>
<sequence length="238" mass="27569">MNKSLWAEIYKVFRTRDRVFSPFRASVGEGGESFASEKENDPERSGLYTRIREPGPDDLVQARSVIREALENLREALSRELMERDVYYILFPIVAHLDEGVQTRYMDPAISGGWPPLQRELFDTDAAGVVFYETLEDLLLKPQTLPAIFEVYYFCLSDGFNGRMVNNPAKRQEFMERLTNRIPVPEMSGLSHVWERELTPVAEDRISPFLLYGGSLSCLILFYFILSYLGSYWMEMNF</sequence>
<dbReference type="AlphaFoldDB" id="A0A5S5MDZ9"/>
<dbReference type="Gene3D" id="1.25.40.590">
    <property type="entry name" value="Type IV / VI secretion system, DotU"/>
    <property type="match status" value="1"/>
</dbReference>
<dbReference type="RefSeq" id="WP_139449956.1">
    <property type="nucleotide sequence ID" value="NZ_VDMB01000018.1"/>
</dbReference>
<comment type="caution">
    <text evidence="3">The sequence shown here is derived from an EMBL/GenBank/DDBJ whole genome shotgun (WGS) entry which is preliminary data.</text>
</comment>
<dbReference type="Proteomes" id="UP000321899">
    <property type="component" value="Unassembled WGS sequence"/>
</dbReference>
<dbReference type="InterPro" id="IPR038522">
    <property type="entry name" value="T4/T6SS_DotU_sf"/>
</dbReference>
<evidence type="ECO:0000256" key="1">
    <source>
        <dbReference type="SAM" id="Phobius"/>
    </source>
</evidence>
<keyword evidence="4" id="KW-1185">Reference proteome</keyword>
<feature type="domain" description="Type IV / VI secretion system DotU" evidence="2">
    <location>
        <begin position="48"/>
        <end position="228"/>
    </location>
</feature>
<accession>A0A5S5MDZ9</accession>
<dbReference type="InterPro" id="IPR017732">
    <property type="entry name" value="T4/T6SS_DotU"/>
</dbReference>
<keyword evidence="1" id="KW-0472">Membrane</keyword>
<dbReference type="EMBL" id="VDMB01000018">
    <property type="protein sequence ID" value="TYT73910.1"/>
    <property type="molecule type" value="Genomic_DNA"/>
</dbReference>
<reference evidence="3 4" key="1">
    <citation type="submission" date="2019-06" db="EMBL/GenBank/DDBJ databases">
        <title>Desulfobotulus mexicanus sp. nov., a novel sulfate-reducing bacterium isolated from the sediment of an alkaline crater lake in Mexico.</title>
        <authorList>
            <person name="Hirschler-Rea A."/>
        </authorList>
    </citation>
    <scope>NUCLEOTIDE SEQUENCE [LARGE SCALE GENOMIC DNA]</scope>
    <source>
        <strain evidence="3 4">PAR22N</strain>
    </source>
</reference>
<evidence type="ECO:0000259" key="2">
    <source>
        <dbReference type="Pfam" id="PF09850"/>
    </source>
</evidence>
<name>A0A5S5MDZ9_9BACT</name>
<dbReference type="OrthoDB" id="345640at2"/>
<gene>
    <name evidence="3" type="ORF">FIM25_12790</name>
</gene>